<feature type="chain" id="PRO_5047011402" evidence="3">
    <location>
        <begin position="21"/>
        <end position="453"/>
    </location>
</feature>
<proteinExistence type="inferred from homology"/>
<evidence type="ECO:0000259" key="4">
    <source>
        <dbReference type="PROSITE" id="PS51767"/>
    </source>
</evidence>
<keyword evidence="3" id="KW-0732">Signal</keyword>
<evidence type="ECO:0000313" key="6">
    <source>
        <dbReference type="Proteomes" id="UP001448207"/>
    </source>
</evidence>
<dbReference type="InterPro" id="IPR001461">
    <property type="entry name" value="Aspartic_peptidase_A1"/>
</dbReference>
<dbReference type="PANTHER" id="PTHR47966:SF51">
    <property type="entry name" value="BETA-SITE APP-CLEAVING ENZYME, ISOFORM A-RELATED"/>
    <property type="match status" value="1"/>
</dbReference>
<dbReference type="Gene3D" id="2.40.70.10">
    <property type="entry name" value="Acid Proteases"/>
    <property type="match status" value="2"/>
</dbReference>
<dbReference type="InterPro" id="IPR033121">
    <property type="entry name" value="PEPTIDASE_A1"/>
</dbReference>
<dbReference type="InterPro" id="IPR034164">
    <property type="entry name" value="Pepsin-like_dom"/>
</dbReference>
<dbReference type="CDD" id="cd05471">
    <property type="entry name" value="pepsin_like"/>
    <property type="match status" value="1"/>
</dbReference>
<gene>
    <name evidence="5" type="ORF">J3Q64DRAFT_1640288</name>
</gene>
<dbReference type="PANTHER" id="PTHR47966">
    <property type="entry name" value="BETA-SITE APP-CLEAVING ENZYME, ISOFORM A-RELATED"/>
    <property type="match status" value="1"/>
</dbReference>
<keyword evidence="6" id="KW-1185">Reference proteome</keyword>
<comment type="similarity">
    <text evidence="1">Belongs to the peptidase A1 family.</text>
</comment>
<accession>A0ABR3AYX8</accession>
<name>A0ABR3AYX8_PHYBL</name>
<dbReference type="Pfam" id="PF00026">
    <property type="entry name" value="Asp"/>
    <property type="match status" value="2"/>
</dbReference>
<reference evidence="5 6" key="1">
    <citation type="submission" date="2024-04" db="EMBL/GenBank/DDBJ databases">
        <title>Symmetric and asymmetric DNA N6-adenine methylation regulates different biological responses in Mucorales.</title>
        <authorList>
            <consortium name="Lawrence Berkeley National Laboratory"/>
            <person name="Lax C."/>
            <person name="Mondo S.J."/>
            <person name="Osorio-Concepcion M."/>
            <person name="Muszewska A."/>
            <person name="Corrochano-Luque M."/>
            <person name="Gutierrez G."/>
            <person name="Riley R."/>
            <person name="Lipzen A."/>
            <person name="Guo J."/>
            <person name="Hundley H."/>
            <person name="Amirebrahimi M."/>
            <person name="Ng V."/>
            <person name="Lorenzo-Gutierrez D."/>
            <person name="Binder U."/>
            <person name="Yang J."/>
            <person name="Song Y."/>
            <person name="Canovas D."/>
            <person name="Navarro E."/>
            <person name="Freitag M."/>
            <person name="Gabaldon T."/>
            <person name="Grigoriev I.V."/>
            <person name="Corrochano L.M."/>
            <person name="Nicolas F.E."/>
            <person name="Garre V."/>
        </authorList>
    </citation>
    <scope>NUCLEOTIDE SEQUENCE [LARGE SCALE GENOMIC DNA]</scope>
    <source>
        <strain evidence="5 6">L51</strain>
    </source>
</reference>
<protein>
    <submittedName>
        <fullName evidence="5">Aspartic peptidase domain-containing protein</fullName>
    </submittedName>
</protein>
<evidence type="ECO:0000256" key="1">
    <source>
        <dbReference type="ARBA" id="ARBA00007447"/>
    </source>
</evidence>
<dbReference type="PRINTS" id="PR00792">
    <property type="entry name" value="PEPSIN"/>
</dbReference>
<organism evidence="5 6">
    <name type="scientific">Phycomyces blakesleeanus</name>
    <dbReference type="NCBI Taxonomy" id="4837"/>
    <lineage>
        <taxon>Eukaryota</taxon>
        <taxon>Fungi</taxon>
        <taxon>Fungi incertae sedis</taxon>
        <taxon>Mucoromycota</taxon>
        <taxon>Mucoromycotina</taxon>
        <taxon>Mucoromycetes</taxon>
        <taxon>Mucorales</taxon>
        <taxon>Phycomycetaceae</taxon>
        <taxon>Phycomyces</taxon>
    </lineage>
</organism>
<feature type="region of interest" description="Disordered" evidence="2">
    <location>
        <begin position="223"/>
        <end position="248"/>
    </location>
</feature>
<feature type="compositionally biased region" description="Low complexity" evidence="2">
    <location>
        <begin position="232"/>
        <end position="248"/>
    </location>
</feature>
<dbReference type="InterPro" id="IPR021109">
    <property type="entry name" value="Peptidase_aspartic_dom_sf"/>
</dbReference>
<feature type="signal peptide" evidence="3">
    <location>
        <begin position="1"/>
        <end position="20"/>
    </location>
</feature>
<evidence type="ECO:0000256" key="3">
    <source>
        <dbReference type="SAM" id="SignalP"/>
    </source>
</evidence>
<dbReference type="PROSITE" id="PS51767">
    <property type="entry name" value="PEPTIDASE_A1"/>
    <property type="match status" value="1"/>
</dbReference>
<evidence type="ECO:0000256" key="2">
    <source>
        <dbReference type="SAM" id="MobiDB-lite"/>
    </source>
</evidence>
<dbReference type="Proteomes" id="UP001448207">
    <property type="component" value="Unassembled WGS sequence"/>
</dbReference>
<sequence>MRSAILCLAALAQLALSASAEPMKIPLYKRSNDFVKAGGKELSNGVLSGTVQIGTPPQEFTMAFDTTTGYSWVRGSRCKTENCLDRCTYYSRRSDTVTSLGKKFSVEYGDACVDTHVYLDTFNFAGLTVENMPFGGAYRMSGFVDGFDGYLGLGRDVNFTQTKIKSSAAYGLNKRDVAIPASAFVENAYQQGSGIESLQFGMYTTSTEDDGFSQSGVVTPEPTIVTNADGSVTTTNADGSTSTTATDDNTVSSGGFGFVKRHNQKVDGYLVLGGVDTSVIEGDVNYLPLSNNPDGGPKNWEVCIRDANFGSKLNLKQQIGAIAAISTSSEYISMPAHQADAFHKKFGGTYYATTKTYSIKCSKIKDLPPLKLQLETHIVEIPASYWTREIDNGRDCCATRISRGSSDRDWVLGSSFTNAFYTTFDTENDTLGLAIKKGTSASGLKIYKKNKKA</sequence>
<dbReference type="EMBL" id="JBCLYO010000010">
    <property type="protein sequence ID" value="KAL0085620.1"/>
    <property type="molecule type" value="Genomic_DNA"/>
</dbReference>
<evidence type="ECO:0000313" key="5">
    <source>
        <dbReference type="EMBL" id="KAL0085620.1"/>
    </source>
</evidence>
<feature type="domain" description="Peptidase A1" evidence="4">
    <location>
        <begin position="47"/>
        <end position="434"/>
    </location>
</feature>
<dbReference type="SUPFAM" id="SSF50630">
    <property type="entry name" value="Acid proteases"/>
    <property type="match status" value="1"/>
</dbReference>
<comment type="caution">
    <text evidence="5">The sequence shown here is derived from an EMBL/GenBank/DDBJ whole genome shotgun (WGS) entry which is preliminary data.</text>
</comment>